<dbReference type="AlphaFoldDB" id="A0A1R1SJ17"/>
<name>A0A1R1SJ17_9ACTN</name>
<organism evidence="1 2">
    <name type="scientific">Streptomyces sparsogenes DSM 40356</name>
    <dbReference type="NCBI Taxonomy" id="1331668"/>
    <lineage>
        <taxon>Bacteria</taxon>
        <taxon>Bacillati</taxon>
        <taxon>Actinomycetota</taxon>
        <taxon>Actinomycetes</taxon>
        <taxon>Kitasatosporales</taxon>
        <taxon>Streptomycetaceae</taxon>
        <taxon>Streptomyces</taxon>
    </lineage>
</organism>
<keyword evidence="2" id="KW-1185">Reference proteome</keyword>
<dbReference type="STRING" id="67365.GCA_001704635_04549"/>
<evidence type="ECO:0000313" key="2">
    <source>
        <dbReference type="Proteomes" id="UP000186168"/>
    </source>
</evidence>
<dbReference type="GeneID" id="96742202"/>
<dbReference type="InterPro" id="IPR036689">
    <property type="entry name" value="ESAT-6-like_sf"/>
</dbReference>
<dbReference type="RefSeq" id="WP_065959218.1">
    <property type="nucleotide sequence ID" value="NZ_ASQP01000241.1"/>
</dbReference>
<dbReference type="Proteomes" id="UP000186168">
    <property type="component" value="Unassembled WGS sequence"/>
</dbReference>
<dbReference type="EMBL" id="ASQP01000241">
    <property type="protein sequence ID" value="OMI38292.1"/>
    <property type="molecule type" value="Genomic_DNA"/>
</dbReference>
<evidence type="ECO:0000313" key="1">
    <source>
        <dbReference type="EMBL" id="OMI38292.1"/>
    </source>
</evidence>
<protein>
    <recommendedName>
        <fullName evidence="3">AG2 protein</fullName>
    </recommendedName>
</protein>
<accession>A0A1R1SJ17</accession>
<dbReference type="SUPFAM" id="SSF140453">
    <property type="entry name" value="EsxAB dimer-like"/>
    <property type="match status" value="1"/>
</dbReference>
<proteinExistence type="predicted"/>
<reference evidence="1 2" key="1">
    <citation type="submission" date="2013-05" db="EMBL/GenBank/DDBJ databases">
        <title>Genome sequence of Streptomyces sparsogenes DSM 40356.</title>
        <authorList>
            <person name="Coyne S."/>
            <person name="Seebeck F.P."/>
        </authorList>
    </citation>
    <scope>NUCLEOTIDE SEQUENCE [LARGE SCALE GENOMIC DNA]</scope>
    <source>
        <strain evidence="1 2">DSM 40356</strain>
    </source>
</reference>
<evidence type="ECO:0008006" key="3">
    <source>
        <dbReference type="Google" id="ProtNLM"/>
    </source>
</evidence>
<gene>
    <name evidence="1" type="ORF">SPAR_16810</name>
</gene>
<comment type="caution">
    <text evidence="1">The sequence shown here is derived from an EMBL/GenBank/DDBJ whole genome shotgun (WGS) entry which is preliminary data.</text>
</comment>
<sequence>MVTFRQVMDTDLSKLTDAAQAWDDMADKIEKLETTYQTKVQKISSGLSWTGISANSAFNLAVQTRHDFDAAQVEARAVADLLRDAHGQFVRLVAAVKDAVKEAEKAGMKVDGDGRCTYDYSKVTEQEAFSLHHDPDLPETERSWTRRIEQAVKAVDDADYGVKLALRESVKDTDGKGDPKGFNGAAQGDVEVYEGRRATELGEKLVDGKLSPAELKEMQILMRNNADSKPFTQTFLGGLGPEEAIRLGDKLTRLSYNRDGSVNTEYLSVEQGLAHSVATATTVPGSINERPPGSPEFNAWLNSPDGRFYREWTEGIRKVGTKNFGSGTEPRYGYQAYVSMLDNYDKFDDQYLYSLGDDIIKAEKKEKGSLWTQWGFGGFGFRNDPLDAVLGLMGKNPDAATAFLDPGGKGPLKNDHLAYLLEDRDWPQLANVGYATTRVSDDPLGKMGLGAALEAAATGYVPGTDHPLGQHTEAQARVLHQAVASLNNAGGAEKLDFALRRPMANILMDYTPDVHQTLARDNTVYRAHDGVWVDNGVTKVSIPEDQLVKIMRGIANDPEAYADMYNAEAHYVADTFSSMPEKVSENTRVPIQEASSALGMYDGVRADVLFDDRDKKIQWERDFNNRLTGVTSLAPKFVPKTYVLPVEIAYRIIRTESHDLMWERIKEAGMEASLENAKQFTAGQKEVDSMVASWARTHGHAEDSNYTKDLIGIGQTKHAEGRNQALIHLRADY</sequence>